<dbReference type="Gene3D" id="1.20.1250.20">
    <property type="entry name" value="MFS general substrate transporter like domains"/>
    <property type="match status" value="1"/>
</dbReference>
<feature type="transmembrane region" description="Helical" evidence="7">
    <location>
        <begin position="367"/>
        <end position="392"/>
    </location>
</feature>
<keyword evidence="6 7" id="KW-0472">Membrane</keyword>
<dbReference type="GO" id="GO:0006914">
    <property type="term" value="P:autophagy"/>
    <property type="evidence" value="ECO:0007669"/>
    <property type="project" value="UniProtKB-KW"/>
</dbReference>
<evidence type="ECO:0000256" key="4">
    <source>
        <dbReference type="ARBA" id="ARBA00022692"/>
    </source>
</evidence>
<dbReference type="PANTHER" id="PTHR23519">
    <property type="entry name" value="AUTOPHAGY-RELATED PROTEIN 22"/>
    <property type="match status" value="1"/>
</dbReference>
<dbReference type="OMA" id="VGIYLFW"/>
<keyword evidence="4 7" id="KW-0812">Transmembrane</keyword>
<dbReference type="EMBL" id="LT554356">
    <property type="protein sequence ID" value="SAM04329.1"/>
    <property type="molecule type" value="Genomic_DNA"/>
</dbReference>
<keyword evidence="7" id="KW-0029">Amino-acid transport</keyword>
<sequence>MTLWAKVWTDPFVGAKEPDEFADTEEPTHAQPPVSRTELVSYLVFSIGVGALSFRLALDTDFLVIDNSHAIYSYFPTLLQYAAYTGGFDPAQHPRTHGCDITDPLKACHVSFGGDGDGIPVSAMVLYVDALSFFLQFLLFTTIGTLADFGQMNYWIIVASTILLIGAEFAPLALMDDDGSLWYVISLIVLLALIGFSTAAIFYSAAYPLISDNLPIVRHSRGHLSKNDSQAVAEHWRNFMSVITMACAYLGQLVLAGKYPLVMPPAHSTYSTNHILRLLVILYGISCLPWSTGPFISDGRTFGDAAIFIYIAIACCGAFFLVCAIPYFITKPKDRQGPPFPSGTNYLTMGWKSVGQTLREIRRYRQFFTYILGYFIFNDAVITVNQLMAIIVGQITHFSAQQQTLMGVIFGLTNLVGCLCFYYLSEHFNLTPKKTLIVLAVLDGLIAVYGCIGANPDSTLGFKTVAEIWVYCCWGFFFGPTFAYQITVAVLMMPKGKENMFFGIVGVASRASAWFGPLIVGVISQKTGNLWMGWPFILAMFVVAIAIICSVDMEVAKPDLASSDSAIIKDT</sequence>
<comment type="similarity">
    <text evidence="2 7">Belongs to the ATG22 family.</text>
</comment>
<keyword evidence="7" id="KW-0072">Autophagy</keyword>
<feature type="transmembrane region" description="Helical" evidence="7">
    <location>
        <begin position="530"/>
        <end position="551"/>
    </location>
</feature>
<organism evidence="8">
    <name type="scientific">Absidia glauca</name>
    <name type="common">Pin mould</name>
    <dbReference type="NCBI Taxonomy" id="4829"/>
    <lineage>
        <taxon>Eukaryota</taxon>
        <taxon>Fungi</taxon>
        <taxon>Fungi incertae sedis</taxon>
        <taxon>Mucoromycota</taxon>
        <taxon>Mucoromycotina</taxon>
        <taxon>Mucoromycetes</taxon>
        <taxon>Mucorales</taxon>
        <taxon>Cunninghamellaceae</taxon>
        <taxon>Absidia</taxon>
    </lineage>
</organism>
<feature type="transmembrane region" description="Helical" evidence="7">
    <location>
        <begin position="153"/>
        <end position="174"/>
    </location>
</feature>
<dbReference type="GO" id="GO:0012505">
    <property type="term" value="C:endomembrane system"/>
    <property type="evidence" value="ECO:0007669"/>
    <property type="project" value="UniProtKB-SubCell"/>
</dbReference>
<keyword evidence="7" id="KW-0926">Vacuole</keyword>
<feature type="transmembrane region" description="Helical" evidence="7">
    <location>
        <begin position="126"/>
        <end position="147"/>
    </location>
</feature>
<dbReference type="PANTHER" id="PTHR23519:SF1">
    <property type="entry name" value="AUTOPHAGY-RELATED PROTEIN 22"/>
    <property type="match status" value="1"/>
</dbReference>
<feature type="transmembrane region" description="Helical" evidence="7">
    <location>
        <begin position="468"/>
        <end position="493"/>
    </location>
</feature>
<dbReference type="InParanoid" id="A0A163MF77"/>
<evidence type="ECO:0000313" key="9">
    <source>
        <dbReference type="Proteomes" id="UP000078561"/>
    </source>
</evidence>
<keyword evidence="5 7" id="KW-1133">Transmembrane helix</keyword>
<dbReference type="GO" id="GO:0006865">
    <property type="term" value="P:amino acid transport"/>
    <property type="evidence" value="ECO:0007669"/>
    <property type="project" value="UniProtKB-KW"/>
</dbReference>
<accession>A0A163MF77</accession>
<evidence type="ECO:0000256" key="3">
    <source>
        <dbReference type="ARBA" id="ARBA00022448"/>
    </source>
</evidence>
<comment type="subcellular location">
    <subcellularLocation>
        <location evidence="1">Endomembrane system</location>
        <topology evidence="1">Multi-pass membrane protein</topology>
    </subcellularLocation>
    <subcellularLocation>
        <location evidence="7">Vacuole membrane</location>
        <topology evidence="7">Multi-pass membrane protein</topology>
    </subcellularLocation>
</comment>
<proteinExistence type="inferred from homology"/>
<keyword evidence="3 7" id="KW-0813">Transport</keyword>
<evidence type="ECO:0000313" key="8">
    <source>
        <dbReference type="EMBL" id="SAM04329.1"/>
    </source>
</evidence>
<dbReference type="InterPro" id="IPR036259">
    <property type="entry name" value="MFS_trans_sf"/>
</dbReference>
<feature type="transmembrane region" description="Helical" evidence="7">
    <location>
        <begin position="500"/>
        <end position="524"/>
    </location>
</feature>
<feature type="transmembrane region" description="Helical" evidence="7">
    <location>
        <begin position="181"/>
        <end position="205"/>
    </location>
</feature>
<dbReference type="AlphaFoldDB" id="A0A163MF77"/>
<name>A0A163MF77_ABSGL</name>
<dbReference type="Pfam" id="PF11700">
    <property type="entry name" value="ATG22"/>
    <property type="match status" value="2"/>
</dbReference>
<feature type="transmembrane region" description="Helical" evidence="7">
    <location>
        <begin position="236"/>
        <end position="255"/>
    </location>
</feature>
<keyword evidence="9" id="KW-1185">Reference proteome</keyword>
<evidence type="ECO:0000256" key="1">
    <source>
        <dbReference type="ARBA" id="ARBA00004127"/>
    </source>
</evidence>
<evidence type="ECO:0000256" key="2">
    <source>
        <dbReference type="ARBA" id="ARBA00006978"/>
    </source>
</evidence>
<dbReference type="OrthoDB" id="192733at2759"/>
<dbReference type="SUPFAM" id="SSF103473">
    <property type="entry name" value="MFS general substrate transporter"/>
    <property type="match status" value="1"/>
</dbReference>
<dbReference type="GO" id="GO:0005774">
    <property type="term" value="C:vacuolar membrane"/>
    <property type="evidence" value="ECO:0007669"/>
    <property type="project" value="UniProtKB-SubCell"/>
</dbReference>
<reference evidence="8" key="1">
    <citation type="submission" date="2016-04" db="EMBL/GenBank/DDBJ databases">
        <authorList>
            <person name="Evans L.H."/>
            <person name="Alamgir A."/>
            <person name="Owens N."/>
            <person name="Weber N.D."/>
            <person name="Virtaneva K."/>
            <person name="Barbian K."/>
            <person name="Babar A."/>
            <person name="Rosenke K."/>
        </authorList>
    </citation>
    <scope>NUCLEOTIDE SEQUENCE [LARGE SCALE GENOMIC DNA]</scope>
    <source>
        <strain evidence="8">CBS 101.48</strain>
    </source>
</reference>
<dbReference type="Proteomes" id="UP000078561">
    <property type="component" value="Unassembled WGS sequence"/>
</dbReference>
<evidence type="ECO:0000256" key="5">
    <source>
        <dbReference type="ARBA" id="ARBA00022989"/>
    </source>
</evidence>
<feature type="transmembrane region" description="Helical" evidence="7">
    <location>
        <begin position="436"/>
        <end position="456"/>
    </location>
</feature>
<evidence type="ECO:0000256" key="6">
    <source>
        <dbReference type="ARBA" id="ARBA00023136"/>
    </source>
</evidence>
<gene>
    <name evidence="8" type="primary">ABSGL_10189.1 scaffold 11802</name>
</gene>
<feature type="transmembrane region" description="Helical" evidence="7">
    <location>
        <begin position="275"/>
        <end position="293"/>
    </location>
</feature>
<evidence type="ECO:0000256" key="7">
    <source>
        <dbReference type="RuleBase" id="RU363073"/>
    </source>
</evidence>
<protein>
    <recommendedName>
        <fullName evidence="7">Autophagy-related protein</fullName>
    </recommendedName>
</protein>
<feature type="transmembrane region" description="Helical" evidence="7">
    <location>
        <begin position="404"/>
        <end position="424"/>
    </location>
</feature>
<comment type="function">
    <text evidence="7">Vacuolar effluxer which mediate the efflux of amino acids resulting from autophagic degradation. The release of autophagic amino acids allows the maintenance of protein synthesis and viability during nitrogen starvation.</text>
</comment>
<dbReference type="InterPro" id="IPR050495">
    <property type="entry name" value="ATG22/LtaA_families"/>
</dbReference>
<dbReference type="STRING" id="4829.A0A163MF77"/>
<feature type="transmembrane region" description="Helical" evidence="7">
    <location>
        <begin position="305"/>
        <end position="329"/>
    </location>
</feature>
<dbReference type="InterPro" id="IPR024671">
    <property type="entry name" value="Atg22-like"/>
</dbReference>
<dbReference type="FunCoup" id="A0A163MF77">
    <property type="interactions" value="5"/>
</dbReference>